<dbReference type="EMBL" id="JACHVA010000132">
    <property type="protein sequence ID" value="MBC2603785.1"/>
    <property type="molecule type" value="Genomic_DNA"/>
</dbReference>
<name>A0A7X1E5L7_9BACT</name>
<evidence type="ECO:0000313" key="3">
    <source>
        <dbReference type="Proteomes" id="UP000525652"/>
    </source>
</evidence>
<accession>A0A7X1E5L7</accession>
<organism evidence="2 3">
    <name type="scientific">Puniceicoccus vermicola</name>
    <dbReference type="NCBI Taxonomy" id="388746"/>
    <lineage>
        <taxon>Bacteria</taxon>
        <taxon>Pseudomonadati</taxon>
        <taxon>Verrucomicrobiota</taxon>
        <taxon>Opitutia</taxon>
        <taxon>Puniceicoccales</taxon>
        <taxon>Puniceicoccaceae</taxon>
        <taxon>Puniceicoccus</taxon>
    </lineage>
</organism>
<dbReference type="Gene3D" id="2.70.98.70">
    <property type="match status" value="1"/>
</dbReference>
<evidence type="ECO:0008006" key="4">
    <source>
        <dbReference type="Google" id="ProtNLM"/>
    </source>
</evidence>
<protein>
    <recommendedName>
        <fullName evidence="4">Heparin-sulfate lyase N-terminal domain-containing protein</fullName>
    </recommendedName>
</protein>
<gene>
    <name evidence="2" type="ORF">H5P30_18555</name>
</gene>
<proteinExistence type="predicted"/>
<reference evidence="2 3" key="1">
    <citation type="submission" date="2020-07" db="EMBL/GenBank/DDBJ databases">
        <authorList>
            <person name="Feng X."/>
        </authorList>
    </citation>
    <scope>NUCLEOTIDE SEQUENCE [LARGE SCALE GENOMIC DNA]</scope>
    <source>
        <strain evidence="2 3">JCM14086</strain>
    </source>
</reference>
<keyword evidence="3" id="KW-1185">Reference proteome</keyword>
<dbReference type="InterPro" id="IPR008929">
    <property type="entry name" value="Chondroitin_lyas"/>
</dbReference>
<sequence>MRAQDLQRALSEGRYETARRIGNKLLQEETNERVSVLFLLHDALVLLADFGTAKDLLESNQEILQSHGFQSALRKASDYRTLAEEGHYRTSKEGRQGYTIDEYIDKYNGLALQSLREARALAQAPEEQEQLSQFEAGPTPAPFSRPESIPALPESKERGNLRGRILLPDGSPAARSTATLGLHVAVESPDFSTFTSSGMHSHPRIGPLRKIVAQTDAQGNFEMDDIPCGTHDFLAVTLDPTQWEVPTRFLRREIAVTADHETDLGEITAEVWQSAPPRPFQSPHPDSFEDQGTVWNKCGEWKLRNPFYYEFPRQLLTLSVPERSKGFRIRIDPQRDEPFQISQDGANLLTELGPKSEKVIAVYESPNTAHKSPFPQHPLRLEKEEEGSWIIETGAASYRLAGDEPSADIAPILAVKGIDQKWRGRGRFRLPEGVRVAHRDTQLLEKGPLLIRVRSNYTFSNGCQYSLEMTALSGEPLLLIHERSDHLEGAAFEFSLPELSGGRGYLHWTPESGSHHWRTLEARDEIIGQLPESVPWWIPPQGFGYAMTPEGLEEADYIGIFTRRRGQWIDRAFEKIAQGPIDPDGTENCELEWPHPEMVGSSISMIYAHTDASGDAFYRFGFFDGERQWALYVSDFGLNDGPGKDFGRKQHAYSSPRLQEYKDWHFDVEDTQTRPHLVAQREKLPGLRIKSHSGPFQGLWEKIRREPELPGPRDGLLFAIDNDPLIAWEKRILLNYVAENRSTMTLLGRDWSDMYSPVGGRDITKWAEEYDLVAASGVFTPEEERQIRDFFILMGHLYMEEDFMNWRFNGRNANFEADRTDIVGAIGLVFQGHPDSKKFVDHVLERTRKALLAYCTPGSGRWYENPACYYLHASRCRINLVYHLAHKGLVDLQSIPRLKEFLRWGILLLTPPHASTYSVMRDGAETAFLEDDKVRKVPPVGDHAGIGKWLSEHYAYMGKMFRDTDPEFARELIDAYFVANADGLRLLGKASWENQSPESTPDGSMTGAVAGNLPLLFCNFDVSDIPENPSLRLQSRRLEGFGGVFRNGVNTDSESYLLVKQGPGGYRYHRTEGSFILFSEGRPLVFDGGEAGETWRHSTLSFHDVHMPLSPARVERHFDARGVQFIQGAHPVILKPGEPVFLNDSCRHELVEEAYRRFQIDPPAVARSFSWIDNEYLLIHDDLSASRPNLSHWHIQVVGGTPETLGPHDYRFPGRFGMDLRVVLPDQEFDGEKVENLPILHYSGTPESWFSMEHLQLSLRDANQYLAALHPVRSGMPDPFTIEAIRNENGIVGARISSENRKDLHWFCRSGLSWEESKIRFSGSYGALLRTGSQTRLVLFGAGNLQSKEILLQSDGPNAVLTLEGRSLGLEAIGDGKIIIKTPSLSREFVVSNGDGLQFNHG</sequence>
<feature type="region of interest" description="Disordered" evidence="1">
    <location>
        <begin position="121"/>
        <end position="155"/>
    </location>
</feature>
<dbReference type="Proteomes" id="UP000525652">
    <property type="component" value="Unassembled WGS sequence"/>
</dbReference>
<comment type="caution">
    <text evidence="2">The sequence shown here is derived from an EMBL/GenBank/DDBJ whole genome shotgun (WGS) entry which is preliminary data.</text>
</comment>
<dbReference type="RefSeq" id="WP_185694403.1">
    <property type="nucleotide sequence ID" value="NZ_JACHVA010000132.1"/>
</dbReference>
<evidence type="ECO:0000313" key="2">
    <source>
        <dbReference type="EMBL" id="MBC2603785.1"/>
    </source>
</evidence>
<evidence type="ECO:0000256" key="1">
    <source>
        <dbReference type="SAM" id="MobiDB-lite"/>
    </source>
</evidence>
<dbReference type="Gene3D" id="1.50.10.100">
    <property type="entry name" value="Chondroitin AC/alginate lyase"/>
    <property type="match status" value="1"/>
</dbReference>